<name>A0A2N3WNM8_9PSEU</name>
<evidence type="ECO:0000259" key="13">
    <source>
        <dbReference type="PROSITE" id="PS50885"/>
    </source>
</evidence>
<dbReference type="SMART" id="SM00387">
    <property type="entry name" value="HATPase_c"/>
    <property type="match status" value="1"/>
</dbReference>
<dbReference type="PRINTS" id="PR00344">
    <property type="entry name" value="BCTRLSENSOR"/>
</dbReference>
<dbReference type="Pfam" id="PF00512">
    <property type="entry name" value="HisKA"/>
    <property type="match status" value="1"/>
</dbReference>
<accession>A0A2N3WNM8</accession>
<dbReference type="PROSITE" id="PS50885">
    <property type="entry name" value="HAMP"/>
    <property type="match status" value="1"/>
</dbReference>
<dbReference type="Proteomes" id="UP000550260">
    <property type="component" value="Unassembled WGS sequence"/>
</dbReference>
<dbReference type="EMBL" id="PJMY01000003">
    <property type="protein sequence ID" value="PKV95475.1"/>
    <property type="molecule type" value="Genomic_DNA"/>
</dbReference>
<feature type="domain" description="HAMP" evidence="13">
    <location>
        <begin position="168"/>
        <end position="220"/>
    </location>
</feature>
<dbReference type="InterPro" id="IPR050428">
    <property type="entry name" value="TCS_sensor_his_kinase"/>
</dbReference>
<dbReference type="Gene3D" id="1.10.287.130">
    <property type="match status" value="1"/>
</dbReference>
<keyword evidence="5" id="KW-0808">Transferase</keyword>
<dbReference type="GO" id="GO:0005886">
    <property type="term" value="C:plasma membrane"/>
    <property type="evidence" value="ECO:0007669"/>
    <property type="project" value="UniProtKB-SubCell"/>
</dbReference>
<evidence type="ECO:0000256" key="7">
    <source>
        <dbReference type="ARBA" id="ARBA00022777"/>
    </source>
</evidence>
<evidence type="ECO:0000313" key="14">
    <source>
        <dbReference type="EMBL" id="MBB2498426.1"/>
    </source>
</evidence>
<evidence type="ECO:0000256" key="11">
    <source>
        <dbReference type="SAM" id="Phobius"/>
    </source>
</evidence>
<keyword evidence="8 11" id="KW-1133">Transmembrane helix</keyword>
<proteinExistence type="predicted"/>
<dbReference type="Pfam" id="PF02518">
    <property type="entry name" value="HATPase_c"/>
    <property type="match status" value="1"/>
</dbReference>
<dbReference type="Gene3D" id="6.10.340.10">
    <property type="match status" value="1"/>
</dbReference>
<keyword evidence="9" id="KW-0902">Two-component regulatory system</keyword>
<dbReference type="SUPFAM" id="SSF55874">
    <property type="entry name" value="ATPase domain of HSP90 chaperone/DNA topoisomerase II/histidine kinase"/>
    <property type="match status" value="1"/>
</dbReference>
<protein>
    <recommendedName>
        <fullName evidence="3">histidine kinase</fullName>
        <ecNumber evidence="3">2.7.13.3</ecNumber>
    </recommendedName>
</protein>
<dbReference type="CDD" id="cd06225">
    <property type="entry name" value="HAMP"/>
    <property type="match status" value="1"/>
</dbReference>
<dbReference type="InterPro" id="IPR004358">
    <property type="entry name" value="Sig_transdc_His_kin-like_C"/>
</dbReference>
<accession>A0A8E1VUE3</accession>
<evidence type="ECO:0000256" key="3">
    <source>
        <dbReference type="ARBA" id="ARBA00012438"/>
    </source>
</evidence>
<dbReference type="SMART" id="SM00388">
    <property type="entry name" value="HisKA"/>
    <property type="match status" value="1"/>
</dbReference>
<keyword evidence="10 11" id="KW-0472">Membrane</keyword>
<dbReference type="InterPro" id="IPR036097">
    <property type="entry name" value="HisK_dim/P_sf"/>
</dbReference>
<sequence length="426" mass="45035">MRRRIAVGTMLAALVAICLFGVPLAVAATRYFTATERAELERAAEGYALEVSADVLRNRAPDPSAAGEDPTELAVYRASGSLLAGSGPAALDPADRDVRPDEVRAADDPDNLVAIIPIAEDGTVVGLVRAATPRTELFQRTVAVWAGMAGLAAVALLSAYLVARRQSRRLARPLESLSEAATRLGDGDLTARAGRSGIAEIDSVGESLDSTAARLDDLLARERAFTADASHQLRTPLAAMRLQIEVALEDPDSNGREAAEANLRALDRLDRTVTDLLALARDTPPVRDAAAAHLQLSEIEREWTPVLRRRGRELTVTVERGVADSPVSEAVLRQVLSVLLDNAARHGSGAVTVVARDAGGAFAVDVGDEGPGIPAGADIFRRRSPGARGTGIGLALARRLAEAEGGRLRVKQPIPAIFTLLLPLRR</sequence>
<evidence type="ECO:0000313" key="17">
    <source>
        <dbReference type="Proteomes" id="UP000550260"/>
    </source>
</evidence>
<evidence type="ECO:0000256" key="10">
    <source>
        <dbReference type="ARBA" id="ARBA00023136"/>
    </source>
</evidence>
<dbReference type="Proteomes" id="UP000233750">
    <property type="component" value="Unassembled WGS sequence"/>
</dbReference>
<evidence type="ECO:0000256" key="6">
    <source>
        <dbReference type="ARBA" id="ARBA00022692"/>
    </source>
</evidence>
<dbReference type="InterPro" id="IPR003660">
    <property type="entry name" value="HAMP_dom"/>
</dbReference>
<dbReference type="PROSITE" id="PS50109">
    <property type="entry name" value="HIS_KIN"/>
    <property type="match status" value="1"/>
</dbReference>
<comment type="subcellular location">
    <subcellularLocation>
        <location evidence="2">Cell membrane</location>
    </subcellularLocation>
</comment>
<comment type="catalytic activity">
    <reaction evidence="1">
        <text>ATP + protein L-histidine = ADP + protein N-phospho-L-histidine.</text>
        <dbReference type="EC" id="2.7.13.3"/>
    </reaction>
</comment>
<dbReference type="InterPro" id="IPR005467">
    <property type="entry name" value="His_kinase_dom"/>
</dbReference>
<dbReference type="InterPro" id="IPR036890">
    <property type="entry name" value="HATPase_C_sf"/>
</dbReference>
<reference evidence="15 16" key="1">
    <citation type="submission" date="2017-12" db="EMBL/GenBank/DDBJ databases">
        <title>Sequencing the genomes of 1000 Actinobacteria strains.</title>
        <authorList>
            <person name="Klenk H.-P."/>
        </authorList>
    </citation>
    <scope>NUCLEOTIDE SEQUENCE [LARGE SCALE GENOMIC DNA]</scope>
    <source>
        <strain evidence="15 16">DSM 45165</strain>
    </source>
</reference>
<dbReference type="EMBL" id="JACJHR010000004">
    <property type="protein sequence ID" value="MBB2498426.1"/>
    <property type="molecule type" value="Genomic_DNA"/>
</dbReference>
<evidence type="ECO:0000256" key="8">
    <source>
        <dbReference type="ARBA" id="ARBA00022989"/>
    </source>
</evidence>
<evidence type="ECO:0000259" key="12">
    <source>
        <dbReference type="PROSITE" id="PS50109"/>
    </source>
</evidence>
<keyword evidence="7 15" id="KW-0418">Kinase</keyword>
<evidence type="ECO:0000256" key="2">
    <source>
        <dbReference type="ARBA" id="ARBA00004236"/>
    </source>
</evidence>
<dbReference type="EC" id="2.7.13.3" evidence="3"/>
<feature type="transmembrane region" description="Helical" evidence="11">
    <location>
        <begin position="142"/>
        <end position="163"/>
    </location>
</feature>
<dbReference type="GO" id="GO:0000155">
    <property type="term" value="F:phosphorelay sensor kinase activity"/>
    <property type="evidence" value="ECO:0007669"/>
    <property type="project" value="InterPro"/>
</dbReference>
<comment type="caution">
    <text evidence="15">The sequence shown here is derived from an EMBL/GenBank/DDBJ whole genome shotgun (WGS) entry which is preliminary data.</text>
</comment>
<evidence type="ECO:0000313" key="15">
    <source>
        <dbReference type="EMBL" id="PKV95475.1"/>
    </source>
</evidence>
<dbReference type="OrthoDB" id="5499837at2"/>
<dbReference type="PANTHER" id="PTHR45436">
    <property type="entry name" value="SENSOR HISTIDINE KINASE YKOH"/>
    <property type="match status" value="1"/>
</dbReference>
<keyword evidence="4" id="KW-0597">Phosphoprotein</keyword>
<organism evidence="15 16">
    <name type="scientific">Amycolatopsis echigonensis</name>
    <dbReference type="NCBI Taxonomy" id="2576905"/>
    <lineage>
        <taxon>Bacteria</taxon>
        <taxon>Bacillati</taxon>
        <taxon>Actinomycetota</taxon>
        <taxon>Actinomycetes</taxon>
        <taxon>Pseudonocardiales</taxon>
        <taxon>Pseudonocardiaceae</taxon>
        <taxon>Amycolatopsis</taxon>
    </lineage>
</organism>
<dbReference type="Pfam" id="PF00672">
    <property type="entry name" value="HAMP"/>
    <property type="match status" value="1"/>
</dbReference>
<dbReference type="Gene3D" id="3.30.565.10">
    <property type="entry name" value="Histidine kinase-like ATPase, C-terminal domain"/>
    <property type="match status" value="1"/>
</dbReference>
<dbReference type="InterPro" id="IPR003594">
    <property type="entry name" value="HATPase_dom"/>
</dbReference>
<dbReference type="SUPFAM" id="SSF47384">
    <property type="entry name" value="Homodimeric domain of signal transducing histidine kinase"/>
    <property type="match status" value="1"/>
</dbReference>
<reference evidence="14 17" key="2">
    <citation type="submission" date="2020-08" db="EMBL/GenBank/DDBJ databases">
        <title>Amycolatopsis echigonensis JCM 21831.</title>
        <authorList>
            <person name="Tedsree N."/>
            <person name="Kuncharoen N."/>
            <person name="Likhitwitayawuid K."/>
            <person name="Tanasupawat S."/>
        </authorList>
    </citation>
    <scope>NUCLEOTIDE SEQUENCE [LARGE SCALE GENOMIC DNA]</scope>
    <source>
        <strain evidence="14 17">JCM 21831</strain>
    </source>
</reference>
<dbReference type="SMART" id="SM00304">
    <property type="entry name" value="HAMP"/>
    <property type="match status" value="1"/>
</dbReference>
<dbReference type="RefSeq" id="WP_101438575.1">
    <property type="nucleotide sequence ID" value="NZ_JACJHR010000004.1"/>
</dbReference>
<dbReference type="CDD" id="cd00082">
    <property type="entry name" value="HisKA"/>
    <property type="match status" value="1"/>
</dbReference>
<gene>
    <name evidence="15" type="ORF">ATK30_6397</name>
    <name evidence="14" type="ORF">H5411_04660</name>
</gene>
<evidence type="ECO:0000256" key="4">
    <source>
        <dbReference type="ARBA" id="ARBA00022553"/>
    </source>
</evidence>
<evidence type="ECO:0000256" key="5">
    <source>
        <dbReference type="ARBA" id="ARBA00022679"/>
    </source>
</evidence>
<feature type="domain" description="Histidine kinase" evidence="12">
    <location>
        <begin position="228"/>
        <end position="426"/>
    </location>
</feature>
<dbReference type="InterPro" id="IPR003661">
    <property type="entry name" value="HisK_dim/P_dom"/>
</dbReference>
<keyword evidence="16" id="KW-1185">Reference proteome</keyword>
<keyword evidence="6 11" id="KW-0812">Transmembrane</keyword>
<evidence type="ECO:0000256" key="9">
    <source>
        <dbReference type="ARBA" id="ARBA00023012"/>
    </source>
</evidence>
<evidence type="ECO:0000313" key="16">
    <source>
        <dbReference type="Proteomes" id="UP000233750"/>
    </source>
</evidence>
<dbReference type="AlphaFoldDB" id="A0A2N3WNM8"/>
<dbReference type="PANTHER" id="PTHR45436:SF5">
    <property type="entry name" value="SENSOR HISTIDINE KINASE TRCS"/>
    <property type="match status" value="1"/>
</dbReference>
<evidence type="ECO:0000256" key="1">
    <source>
        <dbReference type="ARBA" id="ARBA00000085"/>
    </source>
</evidence>